<dbReference type="STRING" id="289003.SAMN05216190_14011"/>
<evidence type="ECO:0000259" key="2">
    <source>
        <dbReference type="Pfam" id="PF01336"/>
    </source>
</evidence>
<dbReference type="InterPro" id="IPR004365">
    <property type="entry name" value="NA-bd_OB_tRNA"/>
</dbReference>
<evidence type="ECO:0000256" key="1">
    <source>
        <dbReference type="ARBA" id="ARBA00022490"/>
    </source>
</evidence>
<protein>
    <submittedName>
        <fullName evidence="3">Error-prone DNA polymerase</fullName>
    </submittedName>
</protein>
<evidence type="ECO:0000313" key="4">
    <source>
        <dbReference type="Proteomes" id="UP000198784"/>
    </source>
</evidence>
<reference evidence="4" key="1">
    <citation type="submission" date="2016-10" db="EMBL/GenBank/DDBJ databases">
        <authorList>
            <person name="Varghese N."/>
            <person name="Submissions S."/>
        </authorList>
    </citation>
    <scope>NUCLEOTIDE SEQUENCE [LARGE SCALE GENOMIC DNA]</scope>
    <source>
        <strain evidence="4">DSM 17834</strain>
    </source>
</reference>
<keyword evidence="4" id="KW-1185">Reference proteome</keyword>
<gene>
    <name evidence="3" type="ORF">SAMN05216190_14011</name>
</gene>
<name>A0A1I5WIJ3_9PSED</name>
<dbReference type="Proteomes" id="UP000198784">
    <property type="component" value="Unassembled WGS sequence"/>
</dbReference>
<proteinExistence type="predicted"/>
<dbReference type="Pfam" id="PF01336">
    <property type="entry name" value="tRNA_anti-codon"/>
    <property type="match status" value="1"/>
</dbReference>
<dbReference type="AlphaFoldDB" id="A0A1I5WIJ3"/>
<accession>A0A1I5WIJ3</accession>
<organism evidence="3 4">
    <name type="scientific">Pseudomonas borbori</name>
    <dbReference type="NCBI Taxonomy" id="289003"/>
    <lineage>
        <taxon>Bacteria</taxon>
        <taxon>Pseudomonadati</taxon>
        <taxon>Pseudomonadota</taxon>
        <taxon>Gammaproteobacteria</taxon>
        <taxon>Pseudomonadales</taxon>
        <taxon>Pseudomonadaceae</taxon>
        <taxon>Pseudomonas</taxon>
    </lineage>
</organism>
<feature type="domain" description="OB" evidence="2">
    <location>
        <begin position="17"/>
        <end position="73"/>
    </location>
</feature>
<dbReference type="CDD" id="cd04485">
    <property type="entry name" value="DnaE_OBF"/>
    <property type="match status" value="1"/>
</dbReference>
<dbReference type="EMBL" id="FOWX01000040">
    <property type="protein sequence ID" value="SFQ19368.1"/>
    <property type="molecule type" value="Genomic_DNA"/>
</dbReference>
<evidence type="ECO:0000313" key="3">
    <source>
        <dbReference type="EMBL" id="SFQ19368.1"/>
    </source>
</evidence>
<keyword evidence="1" id="KW-0963">Cytoplasm</keyword>
<sequence>MWGCRFRRRQRRPCFLRVIIVTLEDEYGMVNVVVWHDLAERQRRVLLGSQLLRVDGHLESKDGVRHLIAGRLSDLTPLLVGLDVRSRDFQ</sequence>